<accession>A0A0R0M2W9</accession>
<keyword evidence="2" id="KW-1185">Reference proteome</keyword>
<sequence length="513" mass="59003">MSFFFKKSAKGYPKRMKKTFYKSRFFARRPPNVDEETVSYIERYLRDNRLPTKRGIMNSLTKWELAQKENNTNKYDVQVTKAKYSVPDLDIQFEISLIHLDDVKQQNVFKWVKNFENQTRTTKWNEQQQLAILTNIISPRILAEIGKCETTTTILTKLKKLALDNYSVPVLSSEFKACIQNRYAFIREYITELELLNTKVALSLDYSIKDTNILLCTIFFANLSPHTAIYLQKEKITSFEAAKIELLRLEQIIINETKKTTEEPKHTVKTETSKQQSEINLTTDKIPENEKCKIHPDFPHKDSDCIVQKRIALAKKRKDQNYSAALLTRTRNYNTSIDVTVQETTIKALCDSGSAYTLISEQKAKQNKLIIEESKNCPKIFTANHTECKIIGSVNFELSLVSKKDLKIRTKALVITNLAYDLILGRDFLEAHGFILNLRDGIIQTDYGPIEIDATDNDVFEEKLILNCSISSAVQLNKKRLKMLPGQISSIAVVKLISSQTSNTQLKQNQIKK</sequence>
<name>A0A0R0M2W9_9MICR</name>
<dbReference type="Pfam" id="PF13975">
    <property type="entry name" value="gag-asp_proteas"/>
    <property type="match status" value="1"/>
</dbReference>
<dbReference type="Gene3D" id="2.40.70.10">
    <property type="entry name" value="Acid Proteases"/>
    <property type="match status" value="1"/>
</dbReference>
<dbReference type="CDD" id="cd00303">
    <property type="entry name" value="retropepsin_like"/>
    <property type="match status" value="1"/>
</dbReference>
<dbReference type="AlphaFoldDB" id="A0A0R0M2W9"/>
<dbReference type="VEuPathDB" id="MicrosporidiaDB:M153_2450008385"/>
<dbReference type="SUPFAM" id="SSF50630">
    <property type="entry name" value="Acid proteases"/>
    <property type="match status" value="1"/>
</dbReference>
<evidence type="ECO:0000313" key="1">
    <source>
        <dbReference type="EMBL" id="KRH94485.1"/>
    </source>
</evidence>
<proteinExistence type="predicted"/>
<dbReference type="Proteomes" id="UP000051530">
    <property type="component" value="Unassembled WGS sequence"/>
</dbReference>
<organism evidence="1 2">
    <name type="scientific">Pseudoloma neurophilia</name>
    <dbReference type="NCBI Taxonomy" id="146866"/>
    <lineage>
        <taxon>Eukaryota</taxon>
        <taxon>Fungi</taxon>
        <taxon>Fungi incertae sedis</taxon>
        <taxon>Microsporidia</taxon>
        <taxon>Pseudoloma</taxon>
    </lineage>
</organism>
<dbReference type="InterPro" id="IPR021109">
    <property type="entry name" value="Peptidase_aspartic_dom_sf"/>
</dbReference>
<evidence type="ECO:0000313" key="2">
    <source>
        <dbReference type="Proteomes" id="UP000051530"/>
    </source>
</evidence>
<dbReference type="EMBL" id="LGUB01000068">
    <property type="protein sequence ID" value="KRH94485.1"/>
    <property type="molecule type" value="Genomic_DNA"/>
</dbReference>
<comment type="caution">
    <text evidence="1">The sequence shown here is derived from an EMBL/GenBank/DDBJ whole genome shotgun (WGS) entry which is preliminary data.</text>
</comment>
<reference evidence="1 2" key="1">
    <citation type="submission" date="2015-07" db="EMBL/GenBank/DDBJ databases">
        <title>The genome of Pseudoloma neurophilia, a relevant intracellular parasite of the zebrafish.</title>
        <authorList>
            <person name="Ndikumana S."/>
            <person name="Pelin A."/>
            <person name="Sanders J."/>
            <person name="Corradi N."/>
        </authorList>
    </citation>
    <scope>NUCLEOTIDE SEQUENCE [LARGE SCALE GENOMIC DNA]</scope>
    <source>
        <strain evidence="1 2">MK1</strain>
    </source>
</reference>
<protein>
    <submittedName>
        <fullName evidence="1">Uncharacterized protein</fullName>
    </submittedName>
</protein>
<gene>
    <name evidence="1" type="ORF">M153_2450008385</name>
</gene>